<dbReference type="OrthoDB" id="9773828at2"/>
<dbReference type="AlphaFoldDB" id="A0A1G9CP39"/>
<accession>A0A1G9CP39</accession>
<organism evidence="2 3">
    <name type="scientific">Lacicoccus qingdaonensis</name>
    <dbReference type="NCBI Taxonomy" id="576118"/>
    <lineage>
        <taxon>Bacteria</taxon>
        <taxon>Bacillati</taxon>
        <taxon>Bacillota</taxon>
        <taxon>Bacilli</taxon>
        <taxon>Bacillales</taxon>
        <taxon>Salinicoccaceae</taxon>
        <taxon>Lacicoccus</taxon>
    </lineage>
</organism>
<dbReference type="PANTHER" id="PTHR43312">
    <property type="entry name" value="D-THREO-ALDOSE 1-DEHYDROGENASE"/>
    <property type="match status" value="1"/>
</dbReference>
<name>A0A1G9CP39_9BACL</name>
<protein>
    <submittedName>
        <fullName evidence="2">Predicted oxidoreductase</fullName>
    </submittedName>
</protein>
<dbReference type="PANTHER" id="PTHR43312:SF1">
    <property type="entry name" value="NADP-DEPENDENT OXIDOREDUCTASE DOMAIN-CONTAINING PROTEIN"/>
    <property type="match status" value="1"/>
</dbReference>
<reference evidence="3" key="1">
    <citation type="submission" date="2016-10" db="EMBL/GenBank/DDBJ databases">
        <authorList>
            <person name="Varghese N."/>
            <person name="Submissions S."/>
        </authorList>
    </citation>
    <scope>NUCLEOTIDE SEQUENCE [LARGE SCALE GENOMIC DNA]</scope>
    <source>
        <strain evidence="3">CGMCC 1.8895</strain>
    </source>
</reference>
<dbReference type="STRING" id="576118.SAMN05216216_104134"/>
<dbReference type="Proteomes" id="UP000199008">
    <property type="component" value="Unassembled WGS sequence"/>
</dbReference>
<dbReference type="InterPro" id="IPR053135">
    <property type="entry name" value="AKR2_Oxidoreductase"/>
</dbReference>
<dbReference type="EMBL" id="FNFY01000004">
    <property type="protein sequence ID" value="SDK53367.1"/>
    <property type="molecule type" value="Genomic_DNA"/>
</dbReference>
<evidence type="ECO:0000259" key="1">
    <source>
        <dbReference type="Pfam" id="PF00248"/>
    </source>
</evidence>
<dbReference type="InterPro" id="IPR036812">
    <property type="entry name" value="NAD(P)_OxRdtase_dom_sf"/>
</dbReference>
<dbReference type="CDD" id="cd19086">
    <property type="entry name" value="AKR_AKR11C1"/>
    <property type="match status" value="1"/>
</dbReference>
<dbReference type="InterPro" id="IPR023210">
    <property type="entry name" value="NADP_OxRdtase_dom"/>
</dbReference>
<dbReference type="Gene3D" id="3.20.20.100">
    <property type="entry name" value="NADP-dependent oxidoreductase domain"/>
    <property type="match status" value="1"/>
</dbReference>
<dbReference type="Pfam" id="PF00248">
    <property type="entry name" value="Aldo_ket_red"/>
    <property type="match status" value="1"/>
</dbReference>
<evidence type="ECO:0000313" key="3">
    <source>
        <dbReference type="Proteomes" id="UP000199008"/>
    </source>
</evidence>
<proteinExistence type="predicted"/>
<dbReference type="SUPFAM" id="SSF51430">
    <property type="entry name" value="NAD(P)-linked oxidoreductase"/>
    <property type="match status" value="1"/>
</dbReference>
<feature type="domain" description="NADP-dependent oxidoreductase" evidence="1">
    <location>
        <begin position="17"/>
        <end position="283"/>
    </location>
</feature>
<gene>
    <name evidence="2" type="ORF">SAMN05216216_104134</name>
</gene>
<keyword evidence="3" id="KW-1185">Reference proteome</keyword>
<evidence type="ECO:0000313" key="2">
    <source>
        <dbReference type="EMBL" id="SDK53367.1"/>
    </source>
</evidence>
<sequence length="303" mass="34733">MINVQSNNNLILSQVALGCMNLPLEDEIKTEEIIEYALSENINYFDTADLYQFGRNEEVTGKILSRYRSRHDFTIGTKVGNEFDRHLQQKIGWNPTAKYIKGQVKNSLHRMNVDSIDLYQLHGGTIEDDKDETIEAFEDLKAEGIIKSYGLSSIRPNVIDYYIRNSNIDTLMLQFNPIDNRPLELMTSLEDVVVMARGPLMQGLFTQKSAEVLQHKFPDGMFNYSSDELNAILGELMEVSDDLTALSYRYILDSANIIVSGVSTLEQLENNMDSYRKSLEINSSDFSGILQKFKKLRYEEHRI</sequence>